<keyword evidence="1" id="KW-1277">Toxin-antitoxin system</keyword>
<dbReference type="RefSeq" id="WP_002734670.1">
    <property type="nucleotide sequence ID" value="NZ_MVGR01000001.1"/>
</dbReference>
<gene>
    <name evidence="2" type="ORF">B1L04_02210</name>
</gene>
<dbReference type="InterPro" id="IPR035093">
    <property type="entry name" value="RelE/ParE_toxin_dom_sf"/>
</dbReference>
<dbReference type="PANTHER" id="PTHR38813:SF1">
    <property type="entry name" value="TOXIN RELE1-RELATED"/>
    <property type="match status" value="1"/>
</dbReference>
<dbReference type="Gene3D" id="3.30.2310.20">
    <property type="entry name" value="RelE-like"/>
    <property type="match status" value="1"/>
</dbReference>
<dbReference type="EMBL" id="MVGR01000001">
    <property type="protein sequence ID" value="OPF20245.1"/>
    <property type="molecule type" value="Genomic_DNA"/>
</dbReference>
<accession>A0A1V4BZQ3</accession>
<sequence>MKIQFVAKFSKDLRKIKDQKLLSEIKTVVNECKLAQTLDDIKNLKKLKGYQGFYRIKIGDYRIGVAIINDELIFSRFLHRREVYRFFP</sequence>
<dbReference type="InterPro" id="IPR052747">
    <property type="entry name" value="TA_system_RelE_toxin"/>
</dbReference>
<dbReference type="InterPro" id="IPR007712">
    <property type="entry name" value="RelE/ParE_toxin"/>
</dbReference>
<evidence type="ECO:0000313" key="3">
    <source>
        <dbReference type="Proteomes" id="UP000189835"/>
    </source>
</evidence>
<dbReference type="PANTHER" id="PTHR38813">
    <property type="match status" value="1"/>
</dbReference>
<reference evidence="2 3" key="1">
    <citation type="submission" date="2017-02" db="EMBL/GenBank/DDBJ databases">
        <title>Genome sequence of Microcystis aeruginosa KW.</title>
        <authorList>
            <person name="Oh H.-M."/>
            <person name="Ahn C.-Y."/>
            <person name="Jeong H."/>
            <person name="Srivastava A."/>
            <person name="Lee H.-G."/>
            <person name="Kang S.-R."/>
        </authorList>
    </citation>
    <scope>NUCLEOTIDE SEQUENCE [LARGE SCALE GENOMIC DNA]</scope>
    <source>
        <strain evidence="2 3">KW</strain>
    </source>
</reference>
<evidence type="ECO:0000256" key="1">
    <source>
        <dbReference type="ARBA" id="ARBA00022649"/>
    </source>
</evidence>
<evidence type="ECO:0000313" key="2">
    <source>
        <dbReference type="EMBL" id="OPF20245.1"/>
    </source>
</evidence>
<dbReference type="Proteomes" id="UP000189835">
    <property type="component" value="Unassembled WGS sequence"/>
</dbReference>
<name>A0A1V4BZQ3_MICAE</name>
<proteinExistence type="predicted"/>
<organism evidence="2 3">
    <name type="scientific">Microcystis aeruginosa KW</name>
    <dbReference type="NCBI Taxonomy" id="1960155"/>
    <lineage>
        <taxon>Bacteria</taxon>
        <taxon>Bacillati</taxon>
        <taxon>Cyanobacteriota</taxon>
        <taxon>Cyanophyceae</taxon>
        <taxon>Oscillatoriophycideae</taxon>
        <taxon>Chroococcales</taxon>
        <taxon>Microcystaceae</taxon>
        <taxon>Microcystis</taxon>
    </lineage>
</organism>
<comment type="caution">
    <text evidence="2">The sequence shown here is derived from an EMBL/GenBank/DDBJ whole genome shotgun (WGS) entry which is preliminary data.</text>
</comment>
<dbReference type="SUPFAM" id="SSF143011">
    <property type="entry name" value="RelE-like"/>
    <property type="match status" value="1"/>
</dbReference>
<protein>
    <submittedName>
        <fullName evidence="2">Plasmid stabilization protein</fullName>
    </submittedName>
</protein>
<dbReference type="Pfam" id="PF05016">
    <property type="entry name" value="ParE_toxin"/>
    <property type="match status" value="1"/>
</dbReference>
<dbReference type="AlphaFoldDB" id="A0A1V4BZQ3"/>